<proteinExistence type="predicted"/>
<organism evidence="2 3">
    <name type="scientific">Kroppenstedtia guangzhouensis</name>
    <dbReference type="NCBI Taxonomy" id="1274356"/>
    <lineage>
        <taxon>Bacteria</taxon>
        <taxon>Bacillati</taxon>
        <taxon>Bacillota</taxon>
        <taxon>Bacilli</taxon>
        <taxon>Bacillales</taxon>
        <taxon>Thermoactinomycetaceae</taxon>
        <taxon>Kroppenstedtia</taxon>
    </lineage>
</organism>
<dbReference type="RefSeq" id="WP_308420293.1">
    <property type="nucleotide sequence ID" value="NZ_BMEX01000004.1"/>
</dbReference>
<protein>
    <recommendedName>
        <fullName evidence="4">DUF4025 domain-containing protein</fullName>
    </recommendedName>
</protein>
<gene>
    <name evidence="2" type="ORF">GCM10007416_16880</name>
</gene>
<keyword evidence="3" id="KW-1185">Reference proteome</keyword>
<feature type="compositionally biased region" description="Basic and acidic residues" evidence="1">
    <location>
        <begin position="27"/>
        <end position="36"/>
    </location>
</feature>
<feature type="compositionally biased region" description="Basic and acidic residues" evidence="1">
    <location>
        <begin position="1"/>
        <end position="10"/>
    </location>
</feature>
<reference evidence="3" key="1">
    <citation type="journal article" date="2019" name="Int. J. Syst. Evol. Microbiol.">
        <title>The Global Catalogue of Microorganisms (GCM) 10K type strain sequencing project: providing services to taxonomists for standard genome sequencing and annotation.</title>
        <authorList>
            <consortium name="The Broad Institute Genomics Platform"/>
            <consortium name="The Broad Institute Genome Sequencing Center for Infectious Disease"/>
            <person name="Wu L."/>
            <person name="Ma J."/>
        </authorList>
    </citation>
    <scope>NUCLEOTIDE SEQUENCE [LARGE SCALE GENOMIC DNA]</scope>
    <source>
        <strain evidence="3">CGMCC 1.12404</strain>
    </source>
</reference>
<feature type="region of interest" description="Disordered" evidence="1">
    <location>
        <begin position="51"/>
        <end position="83"/>
    </location>
</feature>
<evidence type="ECO:0008006" key="4">
    <source>
        <dbReference type="Google" id="ProtNLM"/>
    </source>
</evidence>
<accession>A0ABQ1GJA7</accession>
<feature type="region of interest" description="Disordered" evidence="1">
    <location>
        <begin position="1"/>
        <end position="36"/>
    </location>
</feature>
<dbReference type="EMBL" id="BMEX01000004">
    <property type="protein sequence ID" value="GGA44355.1"/>
    <property type="molecule type" value="Genomic_DNA"/>
</dbReference>
<feature type="compositionally biased region" description="Basic and acidic residues" evidence="1">
    <location>
        <begin position="62"/>
        <end position="83"/>
    </location>
</feature>
<evidence type="ECO:0000313" key="2">
    <source>
        <dbReference type="EMBL" id="GGA44355.1"/>
    </source>
</evidence>
<name>A0ABQ1GJA7_9BACL</name>
<dbReference type="Proteomes" id="UP000617979">
    <property type="component" value="Unassembled WGS sequence"/>
</dbReference>
<evidence type="ECO:0000256" key="1">
    <source>
        <dbReference type="SAM" id="MobiDB-lite"/>
    </source>
</evidence>
<comment type="caution">
    <text evidence="2">The sequence shown here is derived from an EMBL/GenBank/DDBJ whole genome shotgun (WGS) entry which is preliminary data.</text>
</comment>
<sequence length="83" mass="9310">MIQHDQRESTDDPSPVSKTKQTVVPEAQEKDLDFEGKDEAWLDVDRMINEGLGSGHVGDWTGKIEESRPLKDEEPTRESDDGA</sequence>
<evidence type="ECO:0000313" key="3">
    <source>
        <dbReference type="Proteomes" id="UP000617979"/>
    </source>
</evidence>